<feature type="chain" id="PRO_5039449656" description="DUF4468 domain-containing protein" evidence="1">
    <location>
        <begin position="32"/>
        <end position="220"/>
    </location>
</feature>
<proteinExistence type="predicted"/>
<evidence type="ECO:0000313" key="2">
    <source>
        <dbReference type="EMBL" id="SDZ84073.1"/>
    </source>
</evidence>
<dbReference type="RefSeq" id="WP_074671087.1">
    <property type="nucleotide sequence ID" value="NZ_FNQG01000003.1"/>
</dbReference>
<protein>
    <recommendedName>
        <fullName evidence="4">DUF4468 domain-containing protein</fullName>
    </recommendedName>
</protein>
<keyword evidence="1" id="KW-0732">Signal</keyword>
<reference evidence="2 3" key="1">
    <citation type="submission" date="2016-10" db="EMBL/GenBank/DDBJ databases">
        <authorList>
            <person name="de Groot N.N."/>
        </authorList>
    </citation>
    <scope>NUCLEOTIDE SEQUENCE [LARGE SCALE GENOMIC DNA]</scope>
    <source>
        <strain evidence="2 3">DSM 2872</strain>
    </source>
</reference>
<evidence type="ECO:0000256" key="1">
    <source>
        <dbReference type="SAM" id="SignalP"/>
    </source>
</evidence>
<name>A0A1H3WAD0_SELRU</name>
<evidence type="ECO:0000313" key="3">
    <source>
        <dbReference type="Proteomes" id="UP000183469"/>
    </source>
</evidence>
<gene>
    <name evidence="2" type="ORF">SAMN05660648_00834</name>
</gene>
<feature type="signal peptide" evidence="1">
    <location>
        <begin position="1"/>
        <end position="31"/>
    </location>
</feature>
<dbReference type="AlphaFoldDB" id="A0A1H3WAD0"/>
<accession>A0A1H3WAD0</accession>
<dbReference type="OrthoDB" id="1665130at2"/>
<sequence length="220" mass="25593">MVKEMSKHVVQSWRWLLVLCLLMAYPLAASAEKINWVDEHYDFTRVKKAIVYDVVVVDKSEIDNDLIEAVMLEEYLKTAARPPYKMIRADKTVAISPGSPLEGADIYVMAEMLKWHNDSYVVDAYTSWETRTSTRKVKWSDGTWHEERYDYTVPVYHPARTVPTSTVRVRFDVYDAKTGKKVMSRDELRKRDSSDHGQQGIFGRISKKFFDDLGDKIKNE</sequence>
<evidence type="ECO:0008006" key="4">
    <source>
        <dbReference type="Google" id="ProtNLM"/>
    </source>
</evidence>
<organism evidence="2 3">
    <name type="scientific">Selenomonas ruminantium</name>
    <dbReference type="NCBI Taxonomy" id="971"/>
    <lineage>
        <taxon>Bacteria</taxon>
        <taxon>Bacillati</taxon>
        <taxon>Bacillota</taxon>
        <taxon>Negativicutes</taxon>
        <taxon>Selenomonadales</taxon>
        <taxon>Selenomonadaceae</taxon>
        <taxon>Selenomonas</taxon>
    </lineage>
</organism>
<dbReference type="Proteomes" id="UP000183469">
    <property type="component" value="Unassembled WGS sequence"/>
</dbReference>
<dbReference type="EMBL" id="FNQG01000003">
    <property type="protein sequence ID" value="SDZ84073.1"/>
    <property type="molecule type" value="Genomic_DNA"/>
</dbReference>